<proteinExistence type="predicted"/>
<dbReference type="EMBL" id="CM056809">
    <property type="protein sequence ID" value="KAJ8647126.1"/>
    <property type="molecule type" value="Genomic_DNA"/>
</dbReference>
<accession>A0ACC2MN10</accession>
<protein>
    <submittedName>
        <fullName evidence="1">Uncharacterized protein</fullName>
    </submittedName>
</protein>
<gene>
    <name evidence="1" type="ORF">MRB53_000149</name>
</gene>
<organism evidence="1 2">
    <name type="scientific">Persea americana</name>
    <name type="common">Avocado</name>
    <dbReference type="NCBI Taxonomy" id="3435"/>
    <lineage>
        <taxon>Eukaryota</taxon>
        <taxon>Viridiplantae</taxon>
        <taxon>Streptophyta</taxon>
        <taxon>Embryophyta</taxon>
        <taxon>Tracheophyta</taxon>
        <taxon>Spermatophyta</taxon>
        <taxon>Magnoliopsida</taxon>
        <taxon>Magnoliidae</taxon>
        <taxon>Laurales</taxon>
        <taxon>Lauraceae</taxon>
        <taxon>Persea</taxon>
    </lineage>
</organism>
<sequence>MGWSSALPLLLVTALIVFEERVSVPNCEIVTADGRDLDGATDGPDDLKVMVVADLLLMGSDASYANIYFRDSYTTKFFRKSFERLKPDMLIVLGDVSAKGSELTDSKWLSVLQQFQRIMGPFLGLPLHIVLGDRDVGECCKLNAKSVDRIARSLPGLDSGGCGVFEISNVSFVSLNAVALLCGNNDLRFSMEKFIERESLDLRNHVKDTKEGLNEPNEWEDDFSNFHWRENSVSSGSGPVLLLHFPLHRTISSNCDGNDTPSRNLGRFHNQKSRSFANSGFAGTEPYELSHTIPPNATEYIFQALRPRMIFSAHTHQFCDHIHVDGTREVTVPAMSWEARNDPAFIVATFRPNNIVTGQFWYVLYNSVSINTNWNFNVLGFCFSPVLPLPLPLPFRLRLKDQQLGFLLIFHDTAMGKEKFHINIVVIGHVDSGKSTTTGHLIYKLGGIDKRVIERFEKESAEMNKRSFKYAWVLEKLKAERERGITIDIALWKFETTKYYCTVNLSLMLLADCAVLIIDSTTGGFEAGISKDGQTREHALLAFTLGVKQMICCCNKMDATTPKYSKARYDGIVKEVSSYLKKVGFSPDKIPFVPISGFEGDNMIERSTNLDWYKGPTLLEALDMIQEPKWPSDKPLRLPLQDVYKIGGIGTVPVGRVETGVLKPGMVVTFGPTGLTTEVKSVEMHHEALQEALPGDNVGFNVKNVAVKDLKRGFVASNSKDDPAKEAANFTSQIDRRSGKELEKEPKFLKNGDAGLVKMIPTKPMVVETFSAYPPLGRFAVRDMRQTVAVGVIKSVEKKDPTGAKCLMEEHSVRMWGANSSCSYKQFYFSRGVDSVHLR</sequence>
<reference evidence="1 2" key="1">
    <citation type="journal article" date="2022" name="Hortic Res">
        <title>A haplotype resolved chromosomal level avocado genome allows analysis of novel avocado genes.</title>
        <authorList>
            <person name="Nath O."/>
            <person name="Fletcher S.J."/>
            <person name="Hayward A."/>
            <person name="Shaw L.M."/>
            <person name="Masouleh A.K."/>
            <person name="Furtado A."/>
            <person name="Henry R.J."/>
            <person name="Mitter N."/>
        </authorList>
    </citation>
    <scope>NUCLEOTIDE SEQUENCE [LARGE SCALE GENOMIC DNA]</scope>
    <source>
        <strain evidence="2">cv. Hass</strain>
    </source>
</reference>
<evidence type="ECO:0000313" key="2">
    <source>
        <dbReference type="Proteomes" id="UP001234297"/>
    </source>
</evidence>
<keyword evidence="2" id="KW-1185">Reference proteome</keyword>
<name>A0ACC2MN10_PERAE</name>
<comment type="caution">
    <text evidence="1">The sequence shown here is derived from an EMBL/GenBank/DDBJ whole genome shotgun (WGS) entry which is preliminary data.</text>
</comment>
<evidence type="ECO:0000313" key="1">
    <source>
        <dbReference type="EMBL" id="KAJ8647126.1"/>
    </source>
</evidence>
<dbReference type="Proteomes" id="UP001234297">
    <property type="component" value="Chromosome 1"/>
</dbReference>